<dbReference type="AlphaFoldDB" id="A0A4P6YJ15"/>
<sequence length="472" mass="52721">MRFLSVLAVFLVIFILASCSTSNKIQALKPEPDDASPLVYETAASFINLPISVKLKDIENQTNTLLTGLIYEDTNIEDDNIEMRIWKLAPITIENDKESGSVGTGGKIKTVLPLKAQIKYRIGTKTLGVELYNTKEFNLNGVVTLMSEVDLNNWKLSTKTSLQSLNWNESPTMTVFGKNMPVTYLINPAVKLFKSKIEKKIDESIEKSMDFKPNVLAALEKICTPFQMSEAYESWLRISPIEIYSTNAVLKNDSFLMEMGMKCTMTTLIGNKPESKFDATKISLKAVAKIPNQISANIAAVSTFAEASKIMTKNFVGQEFGSGSKKVTVQKVAIWHKDNKMVIALEVLGTVNGTIYLTGFPQYNEQTKEVFFDQLDYALDTKNKLMRTANWLAQGLVLRKIQESCRYSIVPNLEEGKQNIMTYLKNYSPMPGVFVNGKVDNVQFQKIQLTNKAIIAFIKVNGTVNVSVDGLK</sequence>
<dbReference type="InterPro" id="IPR025515">
    <property type="entry name" value="DUF4403"/>
</dbReference>
<proteinExistence type="predicted"/>
<accession>A0A4P6YJ15</accession>
<dbReference type="KEGG" id="fnk:E1750_08380"/>
<dbReference type="Pfam" id="PF14356">
    <property type="entry name" value="DUF4403"/>
    <property type="match status" value="1"/>
</dbReference>
<evidence type="ECO:0000313" key="2">
    <source>
        <dbReference type="Proteomes" id="UP000291124"/>
    </source>
</evidence>
<keyword evidence="2" id="KW-1185">Reference proteome</keyword>
<gene>
    <name evidence="1" type="ORF">E1750_08380</name>
</gene>
<protein>
    <submittedName>
        <fullName evidence="1">DUF4403 family protein</fullName>
    </submittedName>
</protein>
<name>A0A4P6YJ15_9FLAO</name>
<dbReference type="PROSITE" id="PS51257">
    <property type="entry name" value="PROKAR_LIPOPROTEIN"/>
    <property type="match status" value="1"/>
</dbReference>
<reference evidence="2" key="1">
    <citation type="submission" date="2019-03" db="EMBL/GenBank/DDBJ databases">
        <title>Flavobacterium sp.</title>
        <authorList>
            <person name="Kim H."/>
        </authorList>
    </citation>
    <scope>NUCLEOTIDE SEQUENCE [LARGE SCALE GENOMIC DNA]</scope>
    <source>
        <strain evidence="2">GS13</strain>
    </source>
</reference>
<dbReference type="Proteomes" id="UP000291124">
    <property type="component" value="Chromosome"/>
</dbReference>
<evidence type="ECO:0000313" key="1">
    <source>
        <dbReference type="EMBL" id="QBN20610.1"/>
    </source>
</evidence>
<dbReference type="OrthoDB" id="617059at2"/>
<organism evidence="1 2">
    <name type="scientific">Flavobacterium nackdongense</name>
    <dbReference type="NCBI Taxonomy" id="2547394"/>
    <lineage>
        <taxon>Bacteria</taxon>
        <taxon>Pseudomonadati</taxon>
        <taxon>Bacteroidota</taxon>
        <taxon>Flavobacteriia</taxon>
        <taxon>Flavobacteriales</taxon>
        <taxon>Flavobacteriaceae</taxon>
        <taxon>Flavobacterium</taxon>
    </lineage>
</organism>
<dbReference type="EMBL" id="CP037933">
    <property type="protein sequence ID" value="QBN20610.1"/>
    <property type="molecule type" value="Genomic_DNA"/>
</dbReference>